<dbReference type="KEGG" id="sbro:GQF42_22955"/>
<keyword evidence="2" id="KW-1185">Reference proteome</keyword>
<reference evidence="1 2" key="1">
    <citation type="submission" date="2019-12" db="EMBL/GenBank/DDBJ databases">
        <title>Streptomyces sp. strain T44 isolated from rhizosphere soil of Broussonetia papyrifera.</title>
        <authorList>
            <person name="Mo P."/>
        </authorList>
    </citation>
    <scope>NUCLEOTIDE SEQUENCE [LARGE SCALE GENOMIC DNA]</scope>
    <source>
        <strain evidence="1 2">T44</strain>
    </source>
</reference>
<organism evidence="1 2">
    <name type="scientific">Streptomyces broussonetiae</name>
    <dbReference type="NCBI Taxonomy" id="2686304"/>
    <lineage>
        <taxon>Bacteria</taxon>
        <taxon>Bacillati</taxon>
        <taxon>Actinomycetota</taxon>
        <taxon>Actinomycetes</taxon>
        <taxon>Kitasatosporales</taxon>
        <taxon>Streptomycetaceae</taxon>
        <taxon>Streptomyces</taxon>
    </lineage>
</organism>
<dbReference type="AlphaFoldDB" id="A0A6I6N8Z1"/>
<protein>
    <submittedName>
        <fullName evidence="1">Uncharacterized protein</fullName>
    </submittedName>
</protein>
<dbReference type="Proteomes" id="UP000436138">
    <property type="component" value="Chromosome"/>
</dbReference>
<evidence type="ECO:0000313" key="1">
    <source>
        <dbReference type="EMBL" id="QHA09758.1"/>
    </source>
</evidence>
<accession>A0A6I6N8Z1</accession>
<name>A0A6I6N8Z1_9ACTN</name>
<gene>
    <name evidence="1" type="ORF">GQF42_22955</name>
</gene>
<sequence>MICMDMRRIVAVLAEEAEQQIQDQVWDLAPSDRALALETEARLRNVVGPPDVQEALPQIKRLEHLRECLAALAISLARTHGRLAWFLSGALNALEPVLRWRALPADRGGSFGTVLPGPEEYTEAEDAVRRLQDALAMITAEPVDPGSVRPNQEANGV</sequence>
<evidence type="ECO:0000313" key="2">
    <source>
        <dbReference type="Proteomes" id="UP000436138"/>
    </source>
</evidence>
<dbReference type="EMBL" id="CP047020">
    <property type="protein sequence ID" value="QHA09758.1"/>
    <property type="molecule type" value="Genomic_DNA"/>
</dbReference>
<proteinExistence type="predicted"/>